<dbReference type="Proteomes" id="UP000053789">
    <property type="component" value="Unassembled WGS sequence"/>
</dbReference>
<dbReference type="EMBL" id="KN846981">
    <property type="protein sequence ID" value="KIW97770.1"/>
    <property type="molecule type" value="Genomic_DNA"/>
</dbReference>
<reference evidence="2" key="1">
    <citation type="submission" date="2015-01" db="EMBL/GenBank/DDBJ databases">
        <title>The Genome Sequence of Cladophialophora bantiana CBS 173.52.</title>
        <authorList>
            <consortium name="The Broad Institute Genomics Platform"/>
            <person name="Cuomo C."/>
            <person name="de Hoog S."/>
            <person name="Gorbushina A."/>
            <person name="Stielow B."/>
            <person name="Teixiera M."/>
            <person name="Abouelleil A."/>
            <person name="Chapman S.B."/>
            <person name="Priest M."/>
            <person name="Young S.K."/>
            <person name="Wortman J."/>
            <person name="Nusbaum C."/>
            <person name="Birren B."/>
        </authorList>
    </citation>
    <scope>NUCLEOTIDE SEQUENCE [LARGE SCALE GENOMIC DNA]</scope>
    <source>
        <strain evidence="2">CBS 173.52</strain>
    </source>
</reference>
<dbReference type="InterPro" id="IPR037401">
    <property type="entry name" value="SnoaL-like"/>
</dbReference>
<dbReference type="InterPro" id="IPR032710">
    <property type="entry name" value="NTF2-like_dom_sf"/>
</dbReference>
<gene>
    <name evidence="2" type="ORF">Z519_01354</name>
</gene>
<dbReference type="AlphaFoldDB" id="A0A0D2I3H8"/>
<feature type="domain" description="SnoaL-like" evidence="1">
    <location>
        <begin position="14"/>
        <end position="114"/>
    </location>
</feature>
<name>A0A0D2I3H8_CLAB1</name>
<evidence type="ECO:0000313" key="2">
    <source>
        <dbReference type="EMBL" id="KIW97770.1"/>
    </source>
</evidence>
<dbReference type="VEuPathDB" id="FungiDB:Z519_01354"/>
<evidence type="ECO:0000313" key="3">
    <source>
        <dbReference type="Proteomes" id="UP000053789"/>
    </source>
</evidence>
<dbReference type="RefSeq" id="XP_016624439.1">
    <property type="nucleotide sequence ID" value="XM_016759111.1"/>
</dbReference>
<proteinExistence type="predicted"/>
<dbReference type="Gene3D" id="3.10.450.50">
    <property type="match status" value="1"/>
</dbReference>
<keyword evidence="3" id="KW-1185">Reference proteome</keyword>
<sequence length="137" mass="15343">MSPTEEATIRATAAQFFNAIEAGDIAAMKSLLTPDAEVWHNTDELTTSPEHTARVLAGMVERITNLKYSDRRLDVFPGGFVQQHLLEGNRIHDGEKVRLPAAIIARVENGKIKRIDEYFDTVHQATFRKFVGVPLKL</sequence>
<dbReference type="GeneID" id="27694282"/>
<dbReference type="OrthoDB" id="4132130at2759"/>
<dbReference type="HOGENOM" id="CLU_147454_0_0_1"/>
<protein>
    <recommendedName>
        <fullName evidence="1">SnoaL-like domain-containing protein</fullName>
    </recommendedName>
</protein>
<evidence type="ECO:0000259" key="1">
    <source>
        <dbReference type="Pfam" id="PF12680"/>
    </source>
</evidence>
<dbReference type="SUPFAM" id="SSF54427">
    <property type="entry name" value="NTF2-like"/>
    <property type="match status" value="1"/>
</dbReference>
<dbReference type="Pfam" id="PF12680">
    <property type="entry name" value="SnoaL_2"/>
    <property type="match status" value="1"/>
</dbReference>
<organism evidence="2 3">
    <name type="scientific">Cladophialophora bantiana (strain ATCC 10958 / CBS 173.52 / CDC B-1940 / NIH 8579)</name>
    <name type="common">Xylohypha bantiana</name>
    <dbReference type="NCBI Taxonomy" id="1442370"/>
    <lineage>
        <taxon>Eukaryota</taxon>
        <taxon>Fungi</taxon>
        <taxon>Dikarya</taxon>
        <taxon>Ascomycota</taxon>
        <taxon>Pezizomycotina</taxon>
        <taxon>Eurotiomycetes</taxon>
        <taxon>Chaetothyriomycetidae</taxon>
        <taxon>Chaetothyriales</taxon>
        <taxon>Herpotrichiellaceae</taxon>
        <taxon>Cladophialophora</taxon>
    </lineage>
</organism>
<accession>A0A0D2I3H8</accession>